<accession>A0A210QMA5</accession>
<dbReference type="SMART" id="SM00364">
    <property type="entry name" value="LRR_BAC"/>
    <property type="match status" value="8"/>
</dbReference>
<feature type="compositionally biased region" description="Polar residues" evidence="3">
    <location>
        <begin position="379"/>
        <end position="389"/>
    </location>
</feature>
<dbReference type="PANTHER" id="PTHR48051:SF1">
    <property type="entry name" value="RAS SUPPRESSOR PROTEIN 1"/>
    <property type="match status" value="1"/>
</dbReference>
<dbReference type="Pfam" id="PF23598">
    <property type="entry name" value="LRR_14"/>
    <property type="match status" value="1"/>
</dbReference>
<dbReference type="InterPro" id="IPR001611">
    <property type="entry name" value="Leu-rich_rpt"/>
</dbReference>
<evidence type="ECO:0000313" key="5">
    <source>
        <dbReference type="EMBL" id="OWF49857.1"/>
    </source>
</evidence>
<feature type="region of interest" description="Disordered" evidence="3">
    <location>
        <begin position="1"/>
        <end position="26"/>
    </location>
</feature>
<evidence type="ECO:0000256" key="1">
    <source>
        <dbReference type="ARBA" id="ARBA00022614"/>
    </source>
</evidence>
<dbReference type="SUPFAM" id="SSF52058">
    <property type="entry name" value="L domain-like"/>
    <property type="match status" value="2"/>
</dbReference>
<dbReference type="InterPro" id="IPR003591">
    <property type="entry name" value="Leu-rich_rpt_typical-subtyp"/>
</dbReference>
<evidence type="ECO:0000256" key="2">
    <source>
        <dbReference type="ARBA" id="ARBA00022737"/>
    </source>
</evidence>
<dbReference type="GO" id="GO:0005737">
    <property type="term" value="C:cytoplasm"/>
    <property type="evidence" value="ECO:0007669"/>
    <property type="project" value="TreeGrafter"/>
</dbReference>
<reference evidence="5 6" key="1">
    <citation type="journal article" date="2017" name="Nat. Ecol. Evol.">
        <title>Scallop genome provides insights into evolution of bilaterian karyotype and development.</title>
        <authorList>
            <person name="Wang S."/>
            <person name="Zhang J."/>
            <person name="Jiao W."/>
            <person name="Li J."/>
            <person name="Xun X."/>
            <person name="Sun Y."/>
            <person name="Guo X."/>
            <person name="Huan P."/>
            <person name="Dong B."/>
            <person name="Zhang L."/>
            <person name="Hu X."/>
            <person name="Sun X."/>
            <person name="Wang J."/>
            <person name="Zhao C."/>
            <person name="Wang Y."/>
            <person name="Wang D."/>
            <person name="Huang X."/>
            <person name="Wang R."/>
            <person name="Lv J."/>
            <person name="Li Y."/>
            <person name="Zhang Z."/>
            <person name="Liu B."/>
            <person name="Lu W."/>
            <person name="Hui Y."/>
            <person name="Liang J."/>
            <person name="Zhou Z."/>
            <person name="Hou R."/>
            <person name="Li X."/>
            <person name="Liu Y."/>
            <person name="Li H."/>
            <person name="Ning X."/>
            <person name="Lin Y."/>
            <person name="Zhao L."/>
            <person name="Xing Q."/>
            <person name="Dou J."/>
            <person name="Li Y."/>
            <person name="Mao J."/>
            <person name="Guo H."/>
            <person name="Dou H."/>
            <person name="Li T."/>
            <person name="Mu C."/>
            <person name="Jiang W."/>
            <person name="Fu Q."/>
            <person name="Fu X."/>
            <person name="Miao Y."/>
            <person name="Liu J."/>
            <person name="Yu Q."/>
            <person name="Li R."/>
            <person name="Liao H."/>
            <person name="Li X."/>
            <person name="Kong Y."/>
            <person name="Jiang Z."/>
            <person name="Chourrout D."/>
            <person name="Li R."/>
            <person name="Bao Z."/>
        </authorList>
    </citation>
    <scope>NUCLEOTIDE SEQUENCE [LARGE SCALE GENOMIC DNA]</scope>
    <source>
        <strain evidence="5 6">PY_sf001</strain>
    </source>
</reference>
<dbReference type="PANTHER" id="PTHR48051">
    <property type="match status" value="1"/>
</dbReference>
<dbReference type="STRING" id="6573.A0A210QMA5"/>
<feature type="domain" description="Disease resistance R13L4/SHOC-2-like LRR" evidence="4">
    <location>
        <begin position="101"/>
        <end position="182"/>
    </location>
</feature>
<dbReference type="PROSITE" id="PS51450">
    <property type="entry name" value="LRR"/>
    <property type="match status" value="3"/>
</dbReference>
<keyword evidence="2" id="KW-0677">Repeat</keyword>
<organism evidence="5 6">
    <name type="scientific">Mizuhopecten yessoensis</name>
    <name type="common">Japanese scallop</name>
    <name type="synonym">Patinopecten yessoensis</name>
    <dbReference type="NCBI Taxonomy" id="6573"/>
    <lineage>
        <taxon>Eukaryota</taxon>
        <taxon>Metazoa</taxon>
        <taxon>Spiralia</taxon>
        <taxon>Lophotrochozoa</taxon>
        <taxon>Mollusca</taxon>
        <taxon>Bivalvia</taxon>
        <taxon>Autobranchia</taxon>
        <taxon>Pteriomorphia</taxon>
        <taxon>Pectinida</taxon>
        <taxon>Pectinoidea</taxon>
        <taxon>Pectinidae</taxon>
        <taxon>Mizuhopecten</taxon>
    </lineage>
</organism>
<dbReference type="Gene3D" id="3.80.10.10">
    <property type="entry name" value="Ribonuclease Inhibitor"/>
    <property type="match status" value="3"/>
</dbReference>
<dbReference type="SMART" id="SM00369">
    <property type="entry name" value="LRR_TYP"/>
    <property type="match status" value="11"/>
</dbReference>
<dbReference type="PRINTS" id="PR00019">
    <property type="entry name" value="LEURICHRPT"/>
</dbReference>
<dbReference type="EMBL" id="NEDP02002915">
    <property type="protein sequence ID" value="OWF49857.1"/>
    <property type="molecule type" value="Genomic_DNA"/>
</dbReference>
<dbReference type="Pfam" id="PF13855">
    <property type="entry name" value="LRR_8"/>
    <property type="match status" value="2"/>
</dbReference>
<gene>
    <name evidence="5" type="ORF">KP79_PYT00973</name>
</gene>
<sequence length="609" mass="67503">MATRGRRGRPVLNPGFGKEDTKNGSTIHPTILKQARKSGQLNLSGRSLATVPDAVWSLYADVSEESKDVSLDNSEDRWWDSAELTKLILASNWLTSLAEGLSNFGALTVLDLHDNRLESLPEALGGLKNLQKLDISRNKMFELPECVTKAVSLRTLHMAHNQVARIDERIGNLNNLEDLDVSNNQLQALPRRIGHLSRLSKFNASNNKIQRLPPDVGAMFGLRYCDLTHNQLGELPNNLGHLLYLEQLYVRHNHLADIPLLTQCSKLKELHLGNNRIQQITMAHLECLKSVTVLDLRDNQLTVLPEAITLLEGLERLDLSNNNLIGLPFTLGLIVSLKSIVLDGNPMKSIRRDIIMRGTMELKKYLHNRIDEPKPPPISSQGLESTEGQSGLIGGTGDGVSAHDMHTSKLLDYSGKQATDVPLDVWAVAEKSGVMTVDISKNKFSDLPNNLMLLQDTLKVLNLGFNCFTTLHQDISLFMNLVSLDLRNNSLSALPADMESLENMRDIFLSCNRFTSIPPVLFELKKLEILFIDNCKVDTIDAGGLCSLPRIGTLDLQNNNISQVPPELGNCTQLKSLLIGGNSFRNPRPAVLAKGTLALLEYLRNKIVT</sequence>
<evidence type="ECO:0000259" key="4">
    <source>
        <dbReference type="Pfam" id="PF23598"/>
    </source>
</evidence>
<dbReference type="FunFam" id="3.80.10.10:FF:000116">
    <property type="entry name" value="Leucine-rich repeat-containing protein 40"/>
    <property type="match status" value="1"/>
</dbReference>
<proteinExistence type="predicted"/>
<dbReference type="InterPro" id="IPR050216">
    <property type="entry name" value="LRR_domain-containing"/>
</dbReference>
<comment type="caution">
    <text evidence="5">The sequence shown here is derived from an EMBL/GenBank/DDBJ whole genome shotgun (WGS) entry which is preliminary data.</text>
</comment>
<dbReference type="OrthoDB" id="660555at2759"/>
<dbReference type="AlphaFoldDB" id="A0A210QMA5"/>
<keyword evidence="6" id="KW-1185">Reference proteome</keyword>
<protein>
    <submittedName>
        <fullName evidence="5">Leucine-rich repeat-containing protein 40</fullName>
    </submittedName>
</protein>
<dbReference type="FunFam" id="3.80.10.10:FF:000193">
    <property type="entry name" value="Leucine-rich repeat-containing protein 40"/>
    <property type="match status" value="1"/>
</dbReference>
<evidence type="ECO:0000256" key="3">
    <source>
        <dbReference type="SAM" id="MobiDB-lite"/>
    </source>
</evidence>
<dbReference type="Pfam" id="PF00560">
    <property type="entry name" value="LRR_1"/>
    <property type="match status" value="2"/>
</dbReference>
<keyword evidence="1" id="KW-0433">Leucine-rich repeat</keyword>
<feature type="region of interest" description="Disordered" evidence="3">
    <location>
        <begin position="369"/>
        <end position="398"/>
    </location>
</feature>
<name>A0A210QMA5_MIZYE</name>
<dbReference type="InterPro" id="IPR032675">
    <property type="entry name" value="LRR_dom_sf"/>
</dbReference>
<evidence type="ECO:0000313" key="6">
    <source>
        <dbReference type="Proteomes" id="UP000242188"/>
    </source>
</evidence>
<dbReference type="InterPro" id="IPR055414">
    <property type="entry name" value="LRR_R13L4/SHOC2-like"/>
</dbReference>
<dbReference type="Proteomes" id="UP000242188">
    <property type="component" value="Unassembled WGS sequence"/>
</dbReference>